<dbReference type="Proteomes" id="UP001585018">
    <property type="component" value="Unassembled WGS sequence"/>
</dbReference>
<keyword evidence="2" id="KW-1185">Reference proteome</keyword>
<organism evidence="1 2">
    <name type="scientific">Streptomyces parvulus</name>
    <dbReference type="NCBI Taxonomy" id="146923"/>
    <lineage>
        <taxon>Bacteria</taxon>
        <taxon>Bacillati</taxon>
        <taxon>Actinomycetota</taxon>
        <taxon>Actinomycetes</taxon>
        <taxon>Kitasatosporales</taxon>
        <taxon>Streptomycetaceae</taxon>
        <taxon>Streptomyces</taxon>
    </lineage>
</organism>
<evidence type="ECO:0000313" key="1">
    <source>
        <dbReference type="EMBL" id="MFB8749088.1"/>
    </source>
</evidence>
<dbReference type="SUPFAM" id="SSF52091">
    <property type="entry name" value="SpoIIaa-like"/>
    <property type="match status" value="1"/>
</dbReference>
<dbReference type="Gene3D" id="3.30.750.24">
    <property type="entry name" value="STAS domain"/>
    <property type="match status" value="1"/>
</dbReference>
<name>A0ABV5D8Q1_9ACTN</name>
<dbReference type="InterPro" id="IPR036513">
    <property type="entry name" value="STAS_dom_sf"/>
</dbReference>
<accession>A0ABV5D8Q1</accession>
<protein>
    <submittedName>
        <fullName evidence="1">STAS domain-containing protein</fullName>
    </submittedName>
</protein>
<comment type="caution">
    <text evidence="1">The sequence shown here is derived from an EMBL/GenBank/DDBJ whole genome shotgun (WGS) entry which is preliminary data.</text>
</comment>
<sequence length="107" mass="11389">MIITTTIDGARARISPRGQLDYDTLQALRTAAAALPPGVTDVVWDMGETTFMDVTTLRLLFDPTPAVGPLLRTVVSGLGPQPMRLLALAADLDPSLDVTRLVNADSD</sequence>
<gene>
    <name evidence="1" type="ORF">VSS30_09740</name>
</gene>
<dbReference type="CDD" id="cd07043">
    <property type="entry name" value="STAS_anti-anti-sigma_factors"/>
    <property type="match status" value="1"/>
</dbReference>
<dbReference type="RefSeq" id="WP_376718592.1">
    <property type="nucleotide sequence ID" value="NZ_JAYMRR010000004.1"/>
</dbReference>
<evidence type="ECO:0000313" key="2">
    <source>
        <dbReference type="Proteomes" id="UP001585018"/>
    </source>
</evidence>
<reference evidence="1 2" key="1">
    <citation type="submission" date="2024-01" db="EMBL/GenBank/DDBJ databases">
        <title>Genome mining of biosynthetic gene clusters to explore secondary metabolites of Streptomyces sp.</title>
        <authorList>
            <person name="Baig A."/>
            <person name="Ajitkumar Shintre N."/>
            <person name="Kumar H."/>
            <person name="Anbarasu A."/>
            <person name="Ramaiah S."/>
        </authorList>
    </citation>
    <scope>NUCLEOTIDE SEQUENCE [LARGE SCALE GENOMIC DNA]</scope>
    <source>
        <strain evidence="1 2">A03</strain>
    </source>
</reference>
<dbReference type="EMBL" id="JAYMRR010000004">
    <property type="protein sequence ID" value="MFB8749088.1"/>
    <property type="molecule type" value="Genomic_DNA"/>
</dbReference>
<proteinExistence type="predicted"/>